<keyword evidence="1" id="KW-0732">Signal</keyword>
<protein>
    <recommendedName>
        <fullName evidence="4">DUF2380 domain-containing protein</fullName>
    </recommendedName>
</protein>
<sequence length="306" mass="33627">MYKPFLLASLALFFSLPALAQEQVAVLDLRSKGNISGADASILTDRIRSLIVQSGQYQVLERENMDRILREQGFQSTQNCESTDCSLEIGKMLAVRHLITGSASRLGNLYSLSLRIIDVQKGAILREEYMDCLCPLEDLMTRTAPALVAQTLGQQTLAKQPEKQPSSLLADQAVPVRQRYPWLVSLEGGWPRYAGLNLQYNLNPSFALGAVGGVLTGNYTINGYFGGMARYYFNPQDFAGFVDLIALGNFPSRFDFAVIPRIGFEYRQTGSGLSFGMALGMPIMFPYFDIGGITKVDASANLGLAF</sequence>
<dbReference type="EMBL" id="PFFQ01000053">
    <property type="protein sequence ID" value="PIW15365.1"/>
    <property type="molecule type" value="Genomic_DNA"/>
</dbReference>
<gene>
    <name evidence="2" type="ORF">COW36_18285</name>
</gene>
<feature type="signal peptide" evidence="1">
    <location>
        <begin position="1"/>
        <end position="20"/>
    </location>
</feature>
<proteinExistence type="predicted"/>
<dbReference type="Gene3D" id="3.40.50.10610">
    <property type="entry name" value="ABC-type transport auxiliary lipoprotein component"/>
    <property type="match status" value="1"/>
</dbReference>
<feature type="chain" id="PRO_5014650019" description="DUF2380 domain-containing protein" evidence="1">
    <location>
        <begin position="21"/>
        <end position="306"/>
    </location>
</feature>
<dbReference type="Proteomes" id="UP000231019">
    <property type="component" value="Unassembled WGS sequence"/>
</dbReference>
<organism evidence="2 3">
    <name type="scientific">bacterium (Candidatus Blackallbacteria) CG17_big_fil_post_rev_8_21_14_2_50_48_46</name>
    <dbReference type="NCBI Taxonomy" id="2014261"/>
    <lineage>
        <taxon>Bacteria</taxon>
        <taxon>Candidatus Blackallbacteria</taxon>
    </lineage>
</organism>
<evidence type="ECO:0008006" key="4">
    <source>
        <dbReference type="Google" id="ProtNLM"/>
    </source>
</evidence>
<dbReference type="Pfam" id="PF03783">
    <property type="entry name" value="CsgG"/>
    <property type="match status" value="1"/>
</dbReference>
<reference evidence="2 3" key="1">
    <citation type="submission" date="2017-09" db="EMBL/GenBank/DDBJ databases">
        <title>Depth-based differentiation of microbial function through sediment-hosted aquifers and enrichment of novel symbionts in the deep terrestrial subsurface.</title>
        <authorList>
            <person name="Probst A.J."/>
            <person name="Ladd B."/>
            <person name="Jarett J.K."/>
            <person name="Geller-Mcgrath D.E."/>
            <person name="Sieber C.M."/>
            <person name="Emerson J.B."/>
            <person name="Anantharaman K."/>
            <person name="Thomas B.C."/>
            <person name="Malmstrom R."/>
            <person name="Stieglmeier M."/>
            <person name="Klingl A."/>
            <person name="Woyke T."/>
            <person name="Ryan C.M."/>
            <person name="Banfield J.F."/>
        </authorList>
    </citation>
    <scope>NUCLEOTIDE SEQUENCE [LARGE SCALE GENOMIC DNA]</scope>
    <source>
        <strain evidence="2">CG17_big_fil_post_rev_8_21_14_2_50_48_46</strain>
    </source>
</reference>
<dbReference type="AlphaFoldDB" id="A0A2M7G0Y4"/>
<comment type="caution">
    <text evidence="2">The sequence shown here is derived from an EMBL/GenBank/DDBJ whole genome shotgun (WGS) entry which is preliminary data.</text>
</comment>
<evidence type="ECO:0000313" key="2">
    <source>
        <dbReference type="EMBL" id="PIW15365.1"/>
    </source>
</evidence>
<dbReference type="GO" id="GO:0030288">
    <property type="term" value="C:outer membrane-bounded periplasmic space"/>
    <property type="evidence" value="ECO:0007669"/>
    <property type="project" value="InterPro"/>
</dbReference>
<accession>A0A2M7G0Y4</accession>
<dbReference type="InterPro" id="IPR005534">
    <property type="entry name" value="Curli_assmbl/transp-comp_CsgG"/>
</dbReference>
<name>A0A2M7G0Y4_9BACT</name>
<evidence type="ECO:0000313" key="3">
    <source>
        <dbReference type="Proteomes" id="UP000231019"/>
    </source>
</evidence>
<evidence type="ECO:0000256" key="1">
    <source>
        <dbReference type="SAM" id="SignalP"/>
    </source>
</evidence>